<feature type="coiled-coil region" evidence="1">
    <location>
        <begin position="692"/>
        <end position="758"/>
    </location>
</feature>
<dbReference type="KEGG" id="lgi:LOTGIDRAFT_231081"/>
<dbReference type="PANTHER" id="PTHR34479">
    <property type="entry name" value="COILED-COIL DOMAIN-CONTAINING PROTEIN 30"/>
    <property type="match status" value="1"/>
</dbReference>
<dbReference type="Proteomes" id="UP000030746">
    <property type="component" value="Unassembled WGS sequence"/>
</dbReference>
<evidence type="ECO:0000313" key="3">
    <source>
        <dbReference type="EMBL" id="ESO99460.1"/>
    </source>
</evidence>
<dbReference type="OrthoDB" id="10007527at2759"/>
<name>V4AWR5_LOTGI</name>
<evidence type="ECO:0000313" key="4">
    <source>
        <dbReference type="Proteomes" id="UP000030746"/>
    </source>
</evidence>
<accession>V4AWR5</accession>
<feature type="region of interest" description="Disordered" evidence="2">
    <location>
        <begin position="143"/>
        <end position="191"/>
    </location>
</feature>
<feature type="region of interest" description="Disordered" evidence="2">
    <location>
        <begin position="1"/>
        <end position="20"/>
    </location>
</feature>
<feature type="region of interest" description="Disordered" evidence="2">
    <location>
        <begin position="555"/>
        <end position="575"/>
    </location>
</feature>
<dbReference type="CTD" id="20248463"/>
<feature type="region of interest" description="Disordered" evidence="2">
    <location>
        <begin position="81"/>
        <end position="105"/>
    </location>
</feature>
<reference evidence="3 4" key="1">
    <citation type="journal article" date="2013" name="Nature">
        <title>Insights into bilaterian evolution from three spiralian genomes.</title>
        <authorList>
            <person name="Simakov O."/>
            <person name="Marletaz F."/>
            <person name="Cho S.J."/>
            <person name="Edsinger-Gonzales E."/>
            <person name="Havlak P."/>
            <person name="Hellsten U."/>
            <person name="Kuo D.H."/>
            <person name="Larsson T."/>
            <person name="Lv J."/>
            <person name="Arendt D."/>
            <person name="Savage R."/>
            <person name="Osoegawa K."/>
            <person name="de Jong P."/>
            <person name="Grimwood J."/>
            <person name="Chapman J.A."/>
            <person name="Shapiro H."/>
            <person name="Aerts A."/>
            <person name="Otillar R.P."/>
            <person name="Terry A.Y."/>
            <person name="Boore J.L."/>
            <person name="Grigoriev I.V."/>
            <person name="Lindberg D.R."/>
            <person name="Seaver E.C."/>
            <person name="Weisblat D.A."/>
            <person name="Putnam N.H."/>
            <person name="Rokhsar D.S."/>
        </authorList>
    </citation>
    <scope>NUCLEOTIDE SEQUENCE [LARGE SCALE GENOMIC DNA]</scope>
</reference>
<feature type="compositionally biased region" description="Polar residues" evidence="2">
    <location>
        <begin position="89"/>
        <end position="103"/>
    </location>
</feature>
<feature type="coiled-coil region" evidence="1">
    <location>
        <begin position="896"/>
        <end position="930"/>
    </location>
</feature>
<organism evidence="3 4">
    <name type="scientific">Lottia gigantea</name>
    <name type="common">Giant owl limpet</name>
    <dbReference type="NCBI Taxonomy" id="225164"/>
    <lineage>
        <taxon>Eukaryota</taxon>
        <taxon>Metazoa</taxon>
        <taxon>Spiralia</taxon>
        <taxon>Lophotrochozoa</taxon>
        <taxon>Mollusca</taxon>
        <taxon>Gastropoda</taxon>
        <taxon>Patellogastropoda</taxon>
        <taxon>Lottioidea</taxon>
        <taxon>Lottiidae</taxon>
        <taxon>Lottia</taxon>
    </lineage>
</organism>
<feature type="coiled-coil region" evidence="1">
    <location>
        <begin position="1289"/>
        <end position="1350"/>
    </location>
</feature>
<feature type="coiled-coil region" evidence="1">
    <location>
        <begin position="971"/>
        <end position="1038"/>
    </location>
</feature>
<feature type="coiled-coil region" evidence="1">
    <location>
        <begin position="1072"/>
        <end position="1260"/>
    </location>
</feature>
<sequence length="1491" mass="174975">MEDINEFLQQQGLTPSSSDSEKLLHLCTQLQKTQAEVQKAVENEETLKKSQENEMKEVEDYVEHIRRLSDEREALIQELEAENEVLKNNGETKTGSDSSNGTKLKNETKEMLIQQGLDEISNSTVNEQIAFLLAERARLLDELESEEQQPTASDADTARELKQILERERSTFDEQLTHQRASSTLFEEKLKQEHEEEIHCLMEENTQLEDDLADEQAKVKALNKELERLKDDLETEQRLRIKEREERETKEKDDSPKESPRTLFNRPPSPARTSSDLQLRKIIEDKTKLEAELISLRSQIRTLEEEKRNKDNEVSKTFSDYEKIRMENERLQVKNSTLKSHLQETESLLDEADTTVEKLTSSKDSLTKKLAAMELELQTLQDDAEKSSSLKEMVDEFSVEKIQLQSEIDTLTKRLESALSAEDELSQEKMELMSSQEDMTLKVQAALEELNKLKSERETLREENSVLNVSQETQIKTLNELQCEVGSYKLDLSKLCDEKNNLVEEHKNSINKIHQNHEQKSTKQELIIQHMRDQNKKLTSQLDDLKDDMKKLKEEQSELVEEKKSLQMSSQEAEMRHDVEIEDLQTKLKLTLEELGKSKSVIERTLTEKQDLVSQLSKSGELDVQITNTVEDLQYELREKRKQAALFEDERNQRIDLEKKLCEFNNLESEIFTVREECENESRLKIEMMEKFKQMEELYEDQKIELESVKKTLESKIKSLECRNEELEEDLFKITDELQTAQENSVKAEKELQATKVDLQEKSAVMVESSKPLHSAIPNRVSDNLLTGNKVEELETQLDMQSKGIKSYQKQIKELKDKYDNLTSEMTTVNQELDLTKSTMNSYKTKIEKLEIECDTTQELMTSQSKVKKVNFQNKLFQKNGSDETDDGAHSNNVDIDTLMIENQNLSQTLHSVQHELQQTQQALQQEKTTSNIKHQTTMNYSEEERRTHLNRITSLEEISRQLEIDNRDMAKKLSETMSGSEESCDSLQREQLRNTNQLGNRQKKQLEGELETANRQIRSLREDLHQEQAKVFRLEAENVGQKVYSDAKYDSIVKRLETEVADMKEFHRKEIDSITSKLDTALTECQQLQIQIREREQEIVTQENETARMKSLLDRSEAQIETEIKLRSSMENRNKQQEQEMIKVWTQVRSMMEKCSNLENTKHCLEEELSRLTSSSRQSEMINVQKSANQEANITSLEMRSEQAERKNERLQRELDEVSNNLKNMETKARQSESNILEIEDQKDHLIQLKNQLESETLQRTLLDQTVIELKHQVSVLKQHENKVSSENRKLQHSILDLESQLQRLQDEKDFQPNNTMSENGKQNLMEQILRLQKEVKDLQYELLSANEKQEMHEKRYENRKLRTKEKLLKAREFYSDERSRLHDQMQVMDEELRISRSTLRKEVEWRDKIDTNYKHVLKEKRDLISKLTEHEEVLRDRTRSLSVIQVRLKYVEEENLRLQAHIESLNNQRLTMEKISKTSKQWSTYVINY</sequence>
<gene>
    <name evidence="3" type="ORF">LOTGIDRAFT_231081</name>
</gene>
<dbReference type="GeneID" id="20248463"/>
<feature type="compositionally biased region" description="Basic and acidic residues" evidence="2">
    <location>
        <begin position="233"/>
        <end position="260"/>
    </location>
</feature>
<dbReference type="HOGENOM" id="CLU_245678_0_0_1"/>
<feature type="compositionally biased region" description="Polar residues" evidence="2">
    <location>
        <begin position="7"/>
        <end position="18"/>
    </location>
</feature>
<feature type="coiled-coil region" evidence="1">
    <location>
        <begin position="342"/>
        <end position="470"/>
    </location>
</feature>
<dbReference type="InterPro" id="IPR052825">
    <property type="entry name" value="CCD-Prefoldin_beta-like"/>
</dbReference>
<feature type="compositionally biased region" description="Basic and acidic residues" evidence="2">
    <location>
        <begin position="555"/>
        <end position="565"/>
    </location>
</feature>
<feature type="region of interest" description="Disordered" evidence="2">
    <location>
        <begin position="233"/>
        <end position="278"/>
    </location>
</feature>
<dbReference type="Pfam" id="PF15742">
    <property type="entry name" value="DUF4686"/>
    <property type="match status" value="1"/>
</dbReference>
<keyword evidence="4" id="KW-1185">Reference proteome</keyword>
<evidence type="ECO:0000256" key="2">
    <source>
        <dbReference type="SAM" id="MobiDB-lite"/>
    </source>
</evidence>
<feature type="compositionally biased region" description="Basic and acidic residues" evidence="2">
    <location>
        <begin position="156"/>
        <end position="177"/>
    </location>
</feature>
<evidence type="ECO:0000256" key="1">
    <source>
        <dbReference type="SAM" id="Coils"/>
    </source>
</evidence>
<dbReference type="InterPro" id="IPR031476">
    <property type="entry name" value="DUF4686"/>
</dbReference>
<dbReference type="PANTHER" id="PTHR34479:SF1">
    <property type="entry name" value="COILED-COIL DOMAIN-CONTAINING PROTEIN 30"/>
    <property type="match status" value="1"/>
</dbReference>
<dbReference type="EMBL" id="KB201037">
    <property type="protein sequence ID" value="ESO99460.1"/>
    <property type="molecule type" value="Genomic_DNA"/>
</dbReference>
<protein>
    <submittedName>
        <fullName evidence="3">Uncharacterized protein</fullName>
    </submittedName>
</protein>
<keyword evidence="1" id="KW-0175">Coiled coil</keyword>
<dbReference type="RefSeq" id="XP_009049947.1">
    <property type="nucleotide sequence ID" value="XM_009051699.1"/>
</dbReference>
<feature type="coiled-coil region" evidence="1">
    <location>
        <begin position="791"/>
        <end position="860"/>
    </location>
</feature>
<proteinExistence type="predicted"/>
<dbReference type="OMA" id="ENYVDHI"/>
<feature type="coiled-coil region" evidence="1">
    <location>
        <begin position="279"/>
        <end position="313"/>
    </location>
</feature>